<proteinExistence type="predicted"/>
<sequence>MAFFAQKNGNGGNGNVEKSVGNLGRNSVLRMLEQFNLDDGIKLDVPMFDGKIQPGVFLDWLHEVDKELDFKDLDDPMRVQSVAAKLTGDALVWWEKLEQKQHTWEGMRRELKREFVPDEYQMHLYMLVLNLNQGPRQTVADYTEQFFLLANRAEWVDQTKQHKVWRYLNGLNKSIQNALYLKDFFDMSNAIEYAYKAEELLQRLSVSSKGLVPKMSPGYITFDFLEESTDAFTHADSGKPLLMPSSVVGSPPPKDIKTWCNSGVFWSRCTSGGKLCDVVFGSGSTDSFVSEDMVTGLNLKTELLAKPFRAVTPFGDVGIVVDRRCRVSFSIGPKFKEDIYCFVYPLKLAHLLLGRPWFNDRNAILSVGGDKTISVKYKGGRVVLASLPSFETMCCTLFRAS</sequence>
<feature type="domain" description="Retrotransposon gag" evidence="1">
    <location>
        <begin position="82"/>
        <end position="172"/>
    </location>
</feature>
<keyword evidence="2" id="KW-0548">Nucleotidyltransferase</keyword>
<dbReference type="Pfam" id="PF08284">
    <property type="entry name" value="RVP_2"/>
    <property type="match status" value="1"/>
</dbReference>
<keyword evidence="3" id="KW-1185">Reference proteome</keyword>
<dbReference type="InterPro" id="IPR005162">
    <property type="entry name" value="Retrotrans_gag_dom"/>
</dbReference>
<dbReference type="InterPro" id="IPR021109">
    <property type="entry name" value="Peptidase_aspartic_dom_sf"/>
</dbReference>
<protein>
    <submittedName>
        <fullName evidence="2">Reverse transcriptase domain-containing protein</fullName>
    </submittedName>
</protein>
<dbReference type="GO" id="GO:0003964">
    <property type="term" value="F:RNA-directed DNA polymerase activity"/>
    <property type="evidence" value="ECO:0007669"/>
    <property type="project" value="UniProtKB-KW"/>
</dbReference>
<dbReference type="PANTHER" id="PTHR35046">
    <property type="entry name" value="ZINC KNUCKLE (CCHC-TYPE) FAMILY PROTEIN"/>
    <property type="match status" value="1"/>
</dbReference>
<keyword evidence="2" id="KW-0695">RNA-directed DNA polymerase</keyword>
<dbReference type="Gene3D" id="2.40.70.10">
    <property type="entry name" value="Acid Proteases"/>
    <property type="match status" value="1"/>
</dbReference>
<dbReference type="Proteomes" id="UP000554482">
    <property type="component" value="Unassembled WGS sequence"/>
</dbReference>
<organism evidence="2 3">
    <name type="scientific">Thalictrum thalictroides</name>
    <name type="common">Rue-anemone</name>
    <name type="synonym">Anemone thalictroides</name>
    <dbReference type="NCBI Taxonomy" id="46969"/>
    <lineage>
        <taxon>Eukaryota</taxon>
        <taxon>Viridiplantae</taxon>
        <taxon>Streptophyta</taxon>
        <taxon>Embryophyta</taxon>
        <taxon>Tracheophyta</taxon>
        <taxon>Spermatophyta</taxon>
        <taxon>Magnoliopsida</taxon>
        <taxon>Ranunculales</taxon>
        <taxon>Ranunculaceae</taxon>
        <taxon>Thalictroideae</taxon>
        <taxon>Thalictrum</taxon>
    </lineage>
</organism>
<dbReference type="OrthoDB" id="1934635at2759"/>
<comment type="caution">
    <text evidence="2">The sequence shown here is derived from an EMBL/GenBank/DDBJ whole genome shotgun (WGS) entry which is preliminary data.</text>
</comment>
<reference evidence="2 3" key="1">
    <citation type="submission" date="2020-06" db="EMBL/GenBank/DDBJ databases">
        <title>Transcriptomic and genomic resources for Thalictrum thalictroides and T. hernandezii: Facilitating candidate gene discovery in an emerging model plant lineage.</title>
        <authorList>
            <person name="Arias T."/>
            <person name="Riano-Pachon D.M."/>
            <person name="Di Stilio V.S."/>
        </authorList>
    </citation>
    <scope>NUCLEOTIDE SEQUENCE [LARGE SCALE GENOMIC DNA]</scope>
    <source>
        <strain evidence="3">cv. WT478/WT964</strain>
        <tissue evidence="2">Leaves</tissue>
    </source>
</reference>
<dbReference type="EMBL" id="JABWDY010005090">
    <property type="protein sequence ID" value="KAF5204705.1"/>
    <property type="molecule type" value="Genomic_DNA"/>
</dbReference>
<evidence type="ECO:0000313" key="2">
    <source>
        <dbReference type="EMBL" id="KAF5204705.1"/>
    </source>
</evidence>
<accession>A0A7J6X772</accession>
<evidence type="ECO:0000259" key="1">
    <source>
        <dbReference type="Pfam" id="PF03732"/>
    </source>
</evidence>
<dbReference type="SUPFAM" id="SSF50630">
    <property type="entry name" value="Acid proteases"/>
    <property type="match status" value="1"/>
</dbReference>
<dbReference type="AlphaFoldDB" id="A0A7J6X772"/>
<dbReference type="PANTHER" id="PTHR35046:SF18">
    <property type="entry name" value="RNA-DIRECTED DNA POLYMERASE"/>
    <property type="match status" value="1"/>
</dbReference>
<keyword evidence="2" id="KW-0808">Transferase</keyword>
<dbReference type="CDD" id="cd00303">
    <property type="entry name" value="retropepsin_like"/>
    <property type="match status" value="1"/>
</dbReference>
<name>A0A7J6X772_THATH</name>
<evidence type="ECO:0000313" key="3">
    <source>
        <dbReference type="Proteomes" id="UP000554482"/>
    </source>
</evidence>
<gene>
    <name evidence="2" type="ORF">FRX31_005706</name>
</gene>
<dbReference type="Pfam" id="PF03732">
    <property type="entry name" value="Retrotrans_gag"/>
    <property type="match status" value="1"/>
</dbReference>